<dbReference type="Proteomes" id="UP000052232">
    <property type="component" value="Unassembled WGS sequence"/>
</dbReference>
<dbReference type="STRING" id="1420583.V473_16215"/>
<dbReference type="AlphaFoldDB" id="A0A0J7XPY5"/>
<gene>
    <name evidence="1" type="ORF">V473_16215</name>
</gene>
<evidence type="ECO:0000313" key="2">
    <source>
        <dbReference type="Proteomes" id="UP000052232"/>
    </source>
</evidence>
<dbReference type="EMBL" id="JACT01000004">
    <property type="protein sequence ID" value="KMS53762.1"/>
    <property type="molecule type" value="Genomic_DNA"/>
</dbReference>
<dbReference type="PANTHER" id="PTHR35802:SF1">
    <property type="entry name" value="PROTEASE SYNTHASE AND SPORULATION PROTEIN PAI 2"/>
    <property type="match status" value="1"/>
</dbReference>
<dbReference type="Gene3D" id="2.30.110.10">
    <property type="entry name" value="Electron Transport, Fmn-binding Protein, Chain A"/>
    <property type="match status" value="1"/>
</dbReference>
<accession>A0A0J7XPY5</accession>
<comment type="caution">
    <text evidence="1">The sequence shown here is derived from an EMBL/GenBank/DDBJ whole genome shotgun (WGS) entry which is preliminary data.</text>
</comment>
<dbReference type="RefSeq" id="WP_066606372.1">
    <property type="nucleotide sequence ID" value="NZ_KQ130435.1"/>
</dbReference>
<evidence type="ECO:0000313" key="1">
    <source>
        <dbReference type="EMBL" id="KMS53762.1"/>
    </source>
</evidence>
<protein>
    <submittedName>
        <fullName evidence="1">Negative transcriptional regulator</fullName>
    </submittedName>
</protein>
<dbReference type="Pfam" id="PF04299">
    <property type="entry name" value="FMN_bind_2"/>
    <property type="match status" value="1"/>
</dbReference>
<dbReference type="InterPro" id="IPR007396">
    <property type="entry name" value="TR_PAI2-type"/>
</dbReference>
<dbReference type="InterPro" id="IPR012349">
    <property type="entry name" value="Split_barrel_FMN-bd"/>
</dbReference>
<keyword evidence="2" id="KW-1185">Reference proteome</keyword>
<dbReference type="PATRIC" id="fig|1420583.3.peg.3045"/>
<proteinExistence type="predicted"/>
<dbReference type="PIRSF" id="PIRSF010372">
    <property type="entry name" value="PaiB"/>
    <property type="match status" value="1"/>
</dbReference>
<organism evidence="1 2">
    <name type="scientific">Sphingobium cupriresistens LL01</name>
    <dbReference type="NCBI Taxonomy" id="1420583"/>
    <lineage>
        <taxon>Bacteria</taxon>
        <taxon>Pseudomonadati</taxon>
        <taxon>Pseudomonadota</taxon>
        <taxon>Alphaproteobacteria</taxon>
        <taxon>Sphingomonadales</taxon>
        <taxon>Sphingomonadaceae</taxon>
        <taxon>Sphingobium</taxon>
    </lineage>
</organism>
<reference evidence="1 2" key="1">
    <citation type="journal article" date="2015" name="G3 (Bethesda)">
        <title>Insights into Ongoing Evolution of the Hexachlorocyclohexane Catabolic Pathway from Comparative Genomics of Ten Sphingomonadaceae Strains.</title>
        <authorList>
            <person name="Pearce S.L."/>
            <person name="Oakeshott J.G."/>
            <person name="Pandey G."/>
        </authorList>
    </citation>
    <scope>NUCLEOTIDE SEQUENCE [LARGE SCALE GENOMIC DNA]</scope>
    <source>
        <strain evidence="1 2">LL01</strain>
    </source>
</reference>
<sequence length="205" mass="22118">MTPGAPYRWTDEAAIRDFVGQSGFGLLCVAAPDRMHVVHLPVVWLDDRRIGLHIHRANPIVRHLDGADALIVVAGPHGYVSPDWYGLPDKVPTWNYQSVELRGTMARLDRAATIAQIDALSDEQERRLAPKPVWTRDKMGAGQFERLLTGLVGFAMQVESLHGTAKLGQDKPEAARIGVADALDAGGNAALAALMRATLGEGDAA</sequence>
<dbReference type="PANTHER" id="PTHR35802">
    <property type="entry name" value="PROTEASE SYNTHASE AND SPORULATION PROTEIN PAI 2"/>
    <property type="match status" value="1"/>
</dbReference>
<dbReference type="SUPFAM" id="SSF50475">
    <property type="entry name" value="FMN-binding split barrel"/>
    <property type="match status" value="1"/>
</dbReference>
<name>A0A0J7XPY5_9SPHN</name>